<dbReference type="GO" id="GO:0005525">
    <property type="term" value="F:GTP binding"/>
    <property type="evidence" value="ECO:0007669"/>
    <property type="project" value="UniProtKB-KW"/>
</dbReference>
<evidence type="ECO:0000256" key="8">
    <source>
        <dbReference type="ARBA" id="ARBA00022989"/>
    </source>
</evidence>
<keyword evidence="3" id="KW-1003">Cell membrane</keyword>
<feature type="transmembrane region" description="Helical" evidence="16">
    <location>
        <begin position="430"/>
        <end position="456"/>
    </location>
</feature>
<dbReference type="InterPro" id="IPR006073">
    <property type="entry name" value="GTP-bd"/>
</dbReference>
<feature type="transmembrane region" description="Helical" evidence="16">
    <location>
        <begin position="352"/>
        <end position="376"/>
    </location>
</feature>
<dbReference type="SUPFAM" id="SSF52540">
    <property type="entry name" value="P-loop containing nucleoside triphosphate hydrolases"/>
    <property type="match status" value="1"/>
</dbReference>
<evidence type="ECO:0000256" key="7">
    <source>
        <dbReference type="ARBA" id="ARBA00022741"/>
    </source>
</evidence>
<dbReference type="Pfam" id="PF07664">
    <property type="entry name" value="FeoB_C"/>
    <property type="match status" value="1"/>
</dbReference>
<keyword evidence="20" id="KW-1185">Reference proteome</keyword>
<comment type="similarity">
    <text evidence="16">Belongs to the TRAFAC class TrmE-Era-EngA-EngB-Septin-like GTPase superfamily. FeoB GTPase (TC 9.A.8) family.</text>
</comment>
<feature type="region of interest" description="Disordered" evidence="17">
    <location>
        <begin position="575"/>
        <end position="602"/>
    </location>
</feature>
<evidence type="ECO:0000313" key="19">
    <source>
        <dbReference type="EMBL" id="QDU97561.1"/>
    </source>
</evidence>
<dbReference type="PROSITE" id="PS51711">
    <property type="entry name" value="G_FEOB"/>
    <property type="match status" value="1"/>
</dbReference>
<dbReference type="CDD" id="cd01879">
    <property type="entry name" value="FeoB"/>
    <property type="match status" value="1"/>
</dbReference>
<evidence type="ECO:0000256" key="5">
    <source>
        <dbReference type="ARBA" id="ARBA00022519"/>
    </source>
</evidence>
<comment type="function">
    <text evidence="16">Probable transporter of a GTP-driven Fe(2+) uptake system.</text>
</comment>
<evidence type="ECO:0000256" key="4">
    <source>
        <dbReference type="ARBA" id="ARBA00022496"/>
    </source>
</evidence>
<organism evidence="19 20">
    <name type="scientific">Lignipirellula cremea</name>
    <dbReference type="NCBI Taxonomy" id="2528010"/>
    <lineage>
        <taxon>Bacteria</taxon>
        <taxon>Pseudomonadati</taxon>
        <taxon>Planctomycetota</taxon>
        <taxon>Planctomycetia</taxon>
        <taxon>Pirellulales</taxon>
        <taxon>Pirellulaceae</taxon>
        <taxon>Lignipirellula</taxon>
    </lineage>
</organism>
<feature type="compositionally biased region" description="Basic and acidic residues" evidence="17">
    <location>
        <begin position="579"/>
        <end position="590"/>
    </location>
</feature>
<evidence type="ECO:0000256" key="16">
    <source>
        <dbReference type="RuleBase" id="RU362098"/>
    </source>
</evidence>
<dbReference type="Gene3D" id="3.40.50.300">
    <property type="entry name" value="P-loop containing nucleotide triphosphate hydrolases"/>
    <property type="match status" value="1"/>
</dbReference>
<keyword evidence="9 16" id="KW-0408">Iron</keyword>
<comment type="subcellular location">
    <subcellularLocation>
        <location evidence="1 16">Cell inner membrane</location>
        <topology evidence="1 16">Multi-pass membrane protein</topology>
    </subcellularLocation>
</comment>
<dbReference type="InterPro" id="IPR027417">
    <property type="entry name" value="P-loop_NTPase"/>
</dbReference>
<keyword evidence="15" id="KW-0460">Magnesium</keyword>
<keyword evidence="2 16" id="KW-0813">Transport</keyword>
<dbReference type="InterPro" id="IPR030389">
    <property type="entry name" value="G_FEOB_dom"/>
</dbReference>
<evidence type="ECO:0000256" key="13">
    <source>
        <dbReference type="NCBIfam" id="TIGR00437"/>
    </source>
</evidence>
<dbReference type="InterPro" id="IPR005225">
    <property type="entry name" value="Small_GTP-bd"/>
</dbReference>
<evidence type="ECO:0000256" key="3">
    <source>
        <dbReference type="ARBA" id="ARBA00022475"/>
    </source>
</evidence>
<evidence type="ECO:0000259" key="18">
    <source>
        <dbReference type="PROSITE" id="PS51711"/>
    </source>
</evidence>
<reference evidence="19 20" key="1">
    <citation type="submission" date="2019-02" db="EMBL/GenBank/DDBJ databases">
        <title>Deep-cultivation of Planctomycetes and their phenomic and genomic characterization uncovers novel biology.</title>
        <authorList>
            <person name="Wiegand S."/>
            <person name="Jogler M."/>
            <person name="Boedeker C."/>
            <person name="Pinto D."/>
            <person name="Vollmers J."/>
            <person name="Rivas-Marin E."/>
            <person name="Kohn T."/>
            <person name="Peeters S.H."/>
            <person name="Heuer A."/>
            <person name="Rast P."/>
            <person name="Oberbeckmann S."/>
            <person name="Bunk B."/>
            <person name="Jeske O."/>
            <person name="Meyerdierks A."/>
            <person name="Storesund J.E."/>
            <person name="Kallscheuer N."/>
            <person name="Luecker S."/>
            <person name="Lage O.M."/>
            <person name="Pohl T."/>
            <person name="Merkel B.J."/>
            <person name="Hornburger P."/>
            <person name="Mueller R.-W."/>
            <person name="Bruemmer F."/>
            <person name="Labrenz M."/>
            <person name="Spormann A.M."/>
            <person name="Op den Camp H."/>
            <person name="Overmann J."/>
            <person name="Amann R."/>
            <person name="Jetten M.S.M."/>
            <person name="Mascher T."/>
            <person name="Medema M.H."/>
            <person name="Devos D.P."/>
            <person name="Kaster A.-K."/>
            <person name="Ovreas L."/>
            <person name="Rohde M."/>
            <person name="Galperin M.Y."/>
            <person name="Jogler C."/>
        </authorList>
    </citation>
    <scope>NUCLEOTIDE SEQUENCE [LARGE SCALE GENOMIC DNA]</scope>
    <source>
        <strain evidence="19 20">Pla85_3_4</strain>
    </source>
</reference>
<dbReference type="Pfam" id="PF02421">
    <property type="entry name" value="FeoB_N"/>
    <property type="match status" value="1"/>
</dbReference>
<dbReference type="RefSeq" id="WP_145056327.1">
    <property type="nucleotide sequence ID" value="NZ_CP036433.1"/>
</dbReference>
<evidence type="ECO:0000256" key="15">
    <source>
        <dbReference type="PIRSR" id="PIRSR603373-2"/>
    </source>
</evidence>
<keyword evidence="4 16" id="KW-0410">Iron transport</keyword>
<dbReference type="GO" id="GO:0005886">
    <property type="term" value="C:plasma membrane"/>
    <property type="evidence" value="ECO:0007669"/>
    <property type="project" value="UniProtKB-SubCell"/>
</dbReference>
<protein>
    <recommendedName>
        <fullName evidence="13 16">Ferrous iron transport protein B</fullName>
    </recommendedName>
</protein>
<feature type="compositionally biased region" description="Low complexity" evidence="17">
    <location>
        <begin position="591"/>
        <end position="602"/>
    </location>
</feature>
<feature type="binding site" evidence="15">
    <location>
        <position position="28"/>
    </location>
    <ligand>
        <name>Mg(2+)</name>
        <dbReference type="ChEBI" id="CHEBI:18420"/>
        <label>2</label>
    </ligand>
</feature>
<feature type="transmembrane region" description="Helical" evidence="16">
    <location>
        <begin position="710"/>
        <end position="736"/>
    </location>
</feature>
<dbReference type="PANTHER" id="PTHR43185:SF1">
    <property type="entry name" value="FE(2+) TRANSPORTER FEOB"/>
    <property type="match status" value="1"/>
</dbReference>
<proteinExistence type="inferred from homology"/>
<keyword evidence="6 16" id="KW-0812">Transmembrane</keyword>
<evidence type="ECO:0000256" key="1">
    <source>
        <dbReference type="ARBA" id="ARBA00004429"/>
    </source>
</evidence>
<dbReference type="PRINTS" id="PR00326">
    <property type="entry name" value="GTP1OBG"/>
</dbReference>
<dbReference type="InterPro" id="IPR011640">
    <property type="entry name" value="Fe2_transport_prot_B_C"/>
</dbReference>
<name>A0A518E0H9_9BACT</name>
<evidence type="ECO:0000256" key="12">
    <source>
        <dbReference type="ARBA" id="ARBA00023136"/>
    </source>
</evidence>
<dbReference type="InterPro" id="IPR050860">
    <property type="entry name" value="FeoB_GTPase"/>
</dbReference>
<feature type="binding site" evidence="15">
    <location>
        <position position="27"/>
    </location>
    <ligand>
        <name>Mg(2+)</name>
        <dbReference type="ChEBI" id="CHEBI:18420"/>
        <label>2</label>
    </ligand>
</feature>
<evidence type="ECO:0000256" key="9">
    <source>
        <dbReference type="ARBA" id="ARBA00023004"/>
    </source>
</evidence>
<dbReference type="NCBIfam" id="TIGR00437">
    <property type="entry name" value="feoB"/>
    <property type="match status" value="1"/>
</dbReference>
<dbReference type="FunFam" id="3.40.50.300:FF:000426">
    <property type="entry name" value="Ferrous iron transport protein B"/>
    <property type="match status" value="1"/>
</dbReference>
<dbReference type="Proteomes" id="UP000317648">
    <property type="component" value="Chromosome"/>
</dbReference>
<dbReference type="NCBIfam" id="TIGR00231">
    <property type="entry name" value="small_GTP"/>
    <property type="match status" value="1"/>
</dbReference>
<feature type="binding site" evidence="14">
    <location>
        <begin position="62"/>
        <end position="65"/>
    </location>
    <ligand>
        <name>GTP</name>
        <dbReference type="ChEBI" id="CHEBI:37565"/>
        <label>1</label>
    </ligand>
</feature>
<dbReference type="OrthoDB" id="9809127at2"/>
<feature type="binding site" evidence="15">
    <location>
        <position position="30"/>
    </location>
    <ligand>
        <name>Mg(2+)</name>
        <dbReference type="ChEBI" id="CHEBI:18420"/>
        <label>2</label>
    </ligand>
</feature>
<dbReference type="InterPro" id="IPR003373">
    <property type="entry name" value="Fe2_transport_prot-B"/>
</dbReference>
<evidence type="ECO:0000256" key="14">
    <source>
        <dbReference type="PIRSR" id="PIRSR603373-1"/>
    </source>
</evidence>
<dbReference type="Pfam" id="PF07670">
    <property type="entry name" value="Gate"/>
    <property type="match status" value="2"/>
</dbReference>
<dbReference type="GO" id="GO:0046872">
    <property type="term" value="F:metal ion binding"/>
    <property type="evidence" value="ECO:0007669"/>
    <property type="project" value="UniProtKB-KW"/>
</dbReference>
<keyword evidence="10" id="KW-0406">Ion transport</keyword>
<gene>
    <name evidence="19" type="primary">feoB</name>
    <name evidence="19" type="ORF">Pla8534_54100</name>
</gene>
<dbReference type="GO" id="GO:0015093">
    <property type="term" value="F:ferrous iron transmembrane transporter activity"/>
    <property type="evidence" value="ECO:0007669"/>
    <property type="project" value="UniProtKB-UniRule"/>
</dbReference>
<feature type="domain" description="FeoB-type G" evidence="18">
    <location>
        <begin position="9"/>
        <end position="176"/>
    </location>
</feature>
<feature type="transmembrane region" description="Helical" evidence="16">
    <location>
        <begin position="403"/>
        <end position="423"/>
    </location>
</feature>
<keyword evidence="15" id="KW-0479">Metal-binding</keyword>
<feature type="binding site" evidence="15">
    <location>
        <position position="31"/>
    </location>
    <ligand>
        <name>Mg(2+)</name>
        <dbReference type="ChEBI" id="CHEBI:18420"/>
        <label>2</label>
    </ligand>
</feature>
<keyword evidence="7 14" id="KW-0547">Nucleotide-binding</keyword>
<dbReference type="AlphaFoldDB" id="A0A518E0H9"/>
<feature type="transmembrane region" description="Helical" evidence="16">
    <location>
        <begin position="296"/>
        <end position="317"/>
    </location>
</feature>
<feature type="transmembrane region" description="Helical" evidence="16">
    <location>
        <begin position="462"/>
        <end position="484"/>
    </location>
</feature>
<dbReference type="KEGG" id="lcre:Pla8534_54100"/>
<dbReference type="InterPro" id="IPR011642">
    <property type="entry name" value="Gate_dom"/>
</dbReference>
<feature type="binding site" evidence="14">
    <location>
        <begin position="127"/>
        <end position="130"/>
    </location>
    <ligand>
        <name>GTP</name>
        <dbReference type="ChEBI" id="CHEBI:37565"/>
        <label>1</label>
    </ligand>
</feature>
<feature type="binding site" evidence="14">
    <location>
        <begin position="16"/>
        <end position="23"/>
    </location>
    <ligand>
        <name>GTP</name>
        <dbReference type="ChEBI" id="CHEBI:37565"/>
        <label>1</label>
    </ligand>
</feature>
<evidence type="ECO:0000313" key="20">
    <source>
        <dbReference type="Proteomes" id="UP000317648"/>
    </source>
</evidence>
<keyword evidence="11 14" id="KW-0342">GTP-binding</keyword>
<sequence>MSISNVTQAATVALLGNPNTGKSTLFNALSGIRQRVGNYPGVTVEKKTGSCTADGVKLSLIDLPGSYSLAPRSPDEMVAVDVLLGRRADTPQPDMVLCIIDASNLERNLYLVSQVLEVGLPMVIALNMIDVAEERGITIDIPALEKKIGVPVIPIQANRKQGLDGLRTALANAVGKTPAKYVSPFPEAFQQEVTALEKHLNQQATKPLPRYLAERLLLDVGGYVETFVSERFGRSALEEVTAARARLAEQGIPTPAVEAMSRYDWASKTLAGAVVRPKGRKVTFSDRIDAVLTHKVLGTIIFVSLMAVVFLSIFWFATPLMDSIDWLFGLLGEAVGANLAEGPLRSLLVDGVIGGVGGVIIFLPQILILFLFIAILEDCGYMARAAYLMDKLMSRVGLSGKSFIPLLSSFACAIPGVMAARVIENRRDRLVTILVAPLMSCSARLPVYALLIAAFIPDWRVQGLTMLAMYLVGIVAAVLVAWTLKSTILRGETPPFVMELPGYKIPSIATVLSRVADRGLAFLYRAGTLILAVSILVWLVSYFPRSAETEQSVRDAHAAQLAQLQAETEALRPAAEAAAKAEESKAEESKATPAKAADGEEAAATDPAILALQEKETQLAELESHIDGEVNGALLRESYLGQAGKWVEPIVRPLGWDWRIGCAAIASFPAREVIVGTLGVIYNLGDDNDEESAPLQQALKDAKWPDGRPVYTLPVALSIMVFFALCAQCGATLAVIKRETNSWGWPIFTFVYMTGLAYIAALATYQIGTLIMRA</sequence>
<evidence type="ECO:0000256" key="6">
    <source>
        <dbReference type="ARBA" id="ARBA00022692"/>
    </source>
</evidence>
<dbReference type="PANTHER" id="PTHR43185">
    <property type="entry name" value="FERROUS IRON TRANSPORT PROTEIN B"/>
    <property type="match status" value="1"/>
</dbReference>
<keyword evidence="5" id="KW-0997">Cell inner membrane</keyword>
<evidence type="ECO:0000256" key="10">
    <source>
        <dbReference type="ARBA" id="ARBA00023065"/>
    </source>
</evidence>
<evidence type="ECO:0000256" key="17">
    <source>
        <dbReference type="SAM" id="MobiDB-lite"/>
    </source>
</evidence>
<feature type="transmembrane region" description="Helical" evidence="16">
    <location>
        <begin position="742"/>
        <end position="765"/>
    </location>
</feature>
<keyword evidence="12 16" id="KW-0472">Membrane</keyword>
<keyword evidence="8 16" id="KW-1133">Transmembrane helix</keyword>
<feature type="binding site" evidence="14">
    <location>
        <begin position="41"/>
        <end position="45"/>
    </location>
    <ligand>
        <name>GTP</name>
        <dbReference type="ChEBI" id="CHEBI:37565"/>
        <label>1</label>
    </ligand>
</feature>
<evidence type="ECO:0000256" key="2">
    <source>
        <dbReference type="ARBA" id="ARBA00022448"/>
    </source>
</evidence>
<dbReference type="EMBL" id="CP036433">
    <property type="protein sequence ID" value="QDU97561.1"/>
    <property type="molecule type" value="Genomic_DNA"/>
</dbReference>
<evidence type="ECO:0000256" key="11">
    <source>
        <dbReference type="ARBA" id="ARBA00023134"/>
    </source>
</evidence>
<feature type="transmembrane region" description="Helical" evidence="16">
    <location>
        <begin position="522"/>
        <end position="544"/>
    </location>
</feature>
<accession>A0A518E0H9</accession>